<dbReference type="EMBL" id="SJSN01000020">
    <property type="protein sequence ID" value="TCD00731.1"/>
    <property type="molecule type" value="Genomic_DNA"/>
</dbReference>
<proteinExistence type="predicted"/>
<evidence type="ECO:0000313" key="2">
    <source>
        <dbReference type="EMBL" id="TCD00731.1"/>
    </source>
</evidence>
<sequence>MKTRYIKLTLIFCLITALFACKKDLGNYDYNDPGVATVDETNIAAVYNIEQYAKLTVSPTVNYPGDTSNLSYQWITYVKSSSSVTLGTPSVISTKKVLDVALPTPPGAYYLEFIVTDKSNNGKTNARTLLNVSAPIETGWLVLHSLGGQSDVDFIASTNLSPTGPTKRMSNLFQTIQGAKLDGEGQMLGFARRSNSLFNYIMVATNKTIKRVNGFTFALMGTDQELFRTPLAAKNFQAFINNGSNDLLINDGKLQQLPYGVIQDALYNNIYNGDYSLAPYLVFNELGTYGALVYDQKFQKFMYTGQALGNYNFIQFLPAATTAPIPSFSPSNVGKNMLFMDRGFNKYAYAFFKDNTGNGRYMYVLNVGIADAGRLAVATYDMTALPEITQAKFFQVGELGNVALYATDKNVYRFDYSGTRTATVAFNGLPAAETITCMRIFKPVLNPNAPKTEFTLTNSAVVYVATWDGTQGRLYELAINVASGVISPTPLKVYTGFGKISDMTAKFRGTGT</sequence>
<dbReference type="RefSeq" id="WP_131562158.1">
    <property type="nucleotide sequence ID" value="NZ_SJSN01000020.1"/>
</dbReference>
<feature type="chain" id="PRO_5020573597" description="PKD-like family protein" evidence="1">
    <location>
        <begin position="23"/>
        <end position="512"/>
    </location>
</feature>
<dbReference type="OrthoDB" id="1094435at2"/>
<comment type="caution">
    <text evidence="2">The sequence shown here is derived from an EMBL/GenBank/DDBJ whole genome shotgun (WGS) entry which is preliminary data.</text>
</comment>
<dbReference type="Proteomes" id="UP000291485">
    <property type="component" value="Unassembled WGS sequence"/>
</dbReference>
<dbReference type="Pfam" id="PF16407">
    <property type="entry name" value="PKD_2"/>
    <property type="match status" value="1"/>
</dbReference>
<reference evidence="2 3" key="1">
    <citation type="submission" date="2019-02" db="EMBL/GenBank/DDBJ databases">
        <title>Pedobacter sp. RP-3-11 sp. nov., isolated from Arctic soil.</title>
        <authorList>
            <person name="Dahal R.H."/>
        </authorList>
    </citation>
    <scope>NUCLEOTIDE SEQUENCE [LARGE SCALE GENOMIC DNA]</scope>
    <source>
        <strain evidence="2 3">RP-3-11</strain>
    </source>
</reference>
<feature type="signal peptide" evidence="1">
    <location>
        <begin position="1"/>
        <end position="22"/>
    </location>
</feature>
<evidence type="ECO:0000313" key="3">
    <source>
        <dbReference type="Proteomes" id="UP000291485"/>
    </source>
</evidence>
<accession>A0A4R0NJ84</accession>
<dbReference type="InterPro" id="IPR032183">
    <property type="entry name" value="PKD-like"/>
</dbReference>
<evidence type="ECO:0000256" key="1">
    <source>
        <dbReference type="SAM" id="SignalP"/>
    </source>
</evidence>
<dbReference type="AlphaFoldDB" id="A0A4R0NJ84"/>
<organism evidence="2 3">
    <name type="scientific">Pedobacter frigidisoli</name>
    <dbReference type="NCBI Taxonomy" id="2530455"/>
    <lineage>
        <taxon>Bacteria</taxon>
        <taxon>Pseudomonadati</taxon>
        <taxon>Bacteroidota</taxon>
        <taxon>Sphingobacteriia</taxon>
        <taxon>Sphingobacteriales</taxon>
        <taxon>Sphingobacteriaceae</taxon>
        <taxon>Pedobacter</taxon>
    </lineage>
</organism>
<evidence type="ECO:0008006" key="4">
    <source>
        <dbReference type="Google" id="ProtNLM"/>
    </source>
</evidence>
<name>A0A4R0NJ84_9SPHI</name>
<protein>
    <recommendedName>
        <fullName evidence="4">PKD-like family protein</fullName>
    </recommendedName>
</protein>
<gene>
    <name evidence="2" type="ORF">EZ449_19715</name>
</gene>
<keyword evidence="3" id="KW-1185">Reference proteome</keyword>
<dbReference type="PROSITE" id="PS51257">
    <property type="entry name" value="PROKAR_LIPOPROTEIN"/>
    <property type="match status" value="1"/>
</dbReference>
<keyword evidence="1" id="KW-0732">Signal</keyword>